<accession>A0A9D0ZW36</accession>
<evidence type="ECO:0000256" key="1">
    <source>
        <dbReference type="ARBA" id="ARBA00004141"/>
    </source>
</evidence>
<comment type="subcellular location">
    <subcellularLocation>
        <location evidence="1">Membrane</location>
        <topology evidence="1">Multi-pass membrane protein</topology>
    </subcellularLocation>
</comment>
<evidence type="ECO:0000313" key="6">
    <source>
        <dbReference type="EMBL" id="HIQ95758.1"/>
    </source>
</evidence>
<organism evidence="6 7">
    <name type="scientific">Candidatus Limivivens merdigallinarum</name>
    <dbReference type="NCBI Taxonomy" id="2840859"/>
    <lineage>
        <taxon>Bacteria</taxon>
        <taxon>Bacillati</taxon>
        <taxon>Bacillota</taxon>
        <taxon>Clostridia</taxon>
        <taxon>Lachnospirales</taxon>
        <taxon>Lachnospiraceae</taxon>
        <taxon>Lachnospiraceae incertae sedis</taxon>
        <taxon>Candidatus Limivivens</taxon>
    </lineage>
</organism>
<evidence type="ECO:0000256" key="5">
    <source>
        <dbReference type="SAM" id="Phobius"/>
    </source>
</evidence>
<evidence type="ECO:0000256" key="4">
    <source>
        <dbReference type="ARBA" id="ARBA00023136"/>
    </source>
</evidence>
<evidence type="ECO:0000256" key="3">
    <source>
        <dbReference type="ARBA" id="ARBA00022989"/>
    </source>
</evidence>
<reference evidence="6" key="1">
    <citation type="submission" date="2020-10" db="EMBL/GenBank/DDBJ databases">
        <authorList>
            <person name="Gilroy R."/>
        </authorList>
    </citation>
    <scope>NUCLEOTIDE SEQUENCE</scope>
    <source>
        <strain evidence="6">ChiSjej3B21-11622</strain>
    </source>
</reference>
<sequence>MNVLTIIVLLLIAFYALGGYRKGFVKILMSMIFFVLAAVLVYLANPYVSGFLKEHTPVYEFIDERCQEVFTLENLKNQVGNQEEETEGSTEADTSSLTRVEQMKVIEDLWLPQVLKDQLVENNNAAGYAKLAVENFETYISGFMANLILNIFSYVVTFLVVVTFLRMTVMTMDVLTAIPGIRGLNKILGFFLGIFQGVLMVWIIFLIITIFSGTEPGGNLMVMIQKSPILAWLYDENVLLRMVSGVFGSLM</sequence>
<feature type="transmembrane region" description="Helical" evidence="5">
    <location>
        <begin position="147"/>
        <end position="167"/>
    </location>
</feature>
<dbReference type="EMBL" id="DVFT01000059">
    <property type="protein sequence ID" value="HIQ95758.1"/>
    <property type="molecule type" value="Genomic_DNA"/>
</dbReference>
<reference evidence="6" key="2">
    <citation type="journal article" date="2021" name="PeerJ">
        <title>Extensive microbial diversity within the chicken gut microbiome revealed by metagenomics and culture.</title>
        <authorList>
            <person name="Gilroy R."/>
            <person name="Ravi A."/>
            <person name="Getino M."/>
            <person name="Pursley I."/>
            <person name="Horton D.L."/>
            <person name="Alikhan N.F."/>
            <person name="Baker D."/>
            <person name="Gharbi K."/>
            <person name="Hall N."/>
            <person name="Watson M."/>
            <person name="Adriaenssens E.M."/>
            <person name="Foster-Nyarko E."/>
            <person name="Jarju S."/>
            <person name="Secka A."/>
            <person name="Antonio M."/>
            <person name="Oren A."/>
            <person name="Chaudhuri R.R."/>
            <person name="La Ragione R."/>
            <person name="Hildebrand F."/>
            <person name="Pallen M.J."/>
        </authorList>
    </citation>
    <scope>NUCLEOTIDE SEQUENCE</scope>
    <source>
        <strain evidence="6">ChiSjej3B21-11622</strain>
    </source>
</reference>
<dbReference type="Proteomes" id="UP000886886">
    <property type="component" value="Unassembled WGS sequence"/>
</dbReference>
<dbReference type="InterPro" id="IPR003825">
    <property type="entry name" value="Colicin-V_CvpA"/>
</dbReference>
<protein>
    <submittedName>
        <fullName evidence="6">CvpA family protein</fullName>
    </submittedName>
</protein>
<evidence type="ECO:0000256" key="2">
    <source>
        <dbReference type="ARBA" id="ARBA00022692"/>
    </source>
</evidence>
<keyword evidence="4 5" id="KW-0472">Membrane</keyword>
<dbReference type="GO" id="GO:0009403">
    <property type="term" value="P:toxin biosynthetic process"/>
    <property type="evidence" value="ECO:0007669"/>
    <property type="project" value="InterPro"/>
</dbReference>
<feature type="transmembrane region" description="Helical" evidence="5">
    <location>
        <begin position="28"/>
        <end position="45"/>
    </location>
</feature>
<dbReference type="GO" id="GO:0016020">
    <property type="term" value="C:membrane"/>
    <property type="evidence" value="ECO:0007669"/>
    <property type="project" value="UniProtKB-SubCell"/>
</dbReference>
<evidence type="ECO:0000313" key="7">
    <source>
        <dbReference type="Proteomes" id="UP000886886"/>
    </source>
</evidence>
<dbReference type="AlphaFoldDB" id="A0A9D0ZW36"/>
<feature type="transmembrane region" description="Helical" evidence="5">
    <location>
        <begin position="187"/>
        <end position="211"/>
    </location>
</feature>
<keyword evidence="3 5" id="KW-1133">Transmembrane helix</keyword>
<gene>
    <name evidence="6" type="ORF">IAB26_04270</name>
</gene>
<dbReference type="Pfam" id="PF02674">
    <property type="entry name" value="Colicin_V"/>
    <property type="match status" value="2"/>
</dbReference>
<keyword evidence="2 5" id="KW-0812">Transmembrane</keyword>
<proteinExistence type="predicted"/>
<comment type="caution">
    <text evidence="6">The sequence shown here is derived from an EMBL/GenBank/DDBJ whole genome shotgun (WGS) entry which is preliminary data.</text>
</comment>
<name>A0A9D0ZW36_9FIRM</name>